<evidence type="ECO:0008006" key="5">
    <source>
        <dbReference type="Google" id="ProtNLM"/>
    </source>
</evidence>
<dbReference type="SMART" id="SM00177">
    <property type="entry name" value="ARF"/>
    <property type="match status" value="1"/>
</dbReference>
<dbReference type="SUPFAM" id="SSF52540">
    <property type="entry name" value="P-loop containing nucleoside triphosphate hydrolases"/>
    <property type="match status" value="1"/>
</dbReference>
<evidence type="ECO:0000256" key="1">
    <source>
        <dbReference type="ARBA" id="ARBA00022741"/>
    </source>
</evidence>
<dbReference type="InterPro" id="IPR027417">
    <property type="entry name" value="P-loop_NTPase"/>
</dbReference>
<dbReference type="Pfam" id="PF04670">
    <property type="entry name" value="Gtr1_RagA"/>
    <property type="match status" value="1"/>
</dbReference>
<dbReference type="InterPro" id="IPR006762">
    <property type="entry name" value="Gtr1_RagA"/>
</dbReference>
<gene>
    <name evidence="3" type="ORF">NEF87_004652</name>
</gene>
<proteinExistence type="predicted"/>
<keyword evidence="1" id="KW-0547">Nucleotide-binding</keyword>
<name>A0ABY6I1B8_9ARCH</name>
<keyword evidence="4" id="KW-1185">Reference proteome</keyword>
<evidence type="ECO:0000313" key="3">
    <source>
        <dbReference type="EMBL" id="UYP48367.1"/>
    </source>
</evidence>
<evidence type="ECO:0000256" key="2">
    <source>
        <dbReference type="ARBA" id="ARBA00023134"/>
    </source>
</evidence>
<keyword evidence="2" id="KW-0342">GTP-binding</keyword>
<dbReference type="PANTHER" id="PTHR11259">
    <property type="entry name" value="RAS-RELATED GTP BINDING RAG/GTR YEAST"/>
    <property type="match status" value="1"/>
</dbReference>
<organism evidence="3 4">
    <name type="scientific">Candidatus Lokiarchaeum ossiferum</name>
    <dbReference type="NCBI Taxonomy" id="2951803"/>
    <lineage>
        <taxon>Archaea</taxon>
        <taxon>Promethearchaeati</taxon>
        <taxon>Promethearchaeota</taxon>
        <taxon>Promethearchaeia</taxon>
        <taxon>Promethearchaeales</taxon>
        <taxon>Promethearchaeaceae</taxon>
        <taxon>Candidatus Lokiarchaeum</taxon>
    </lineage>
</organism>
<evidence type="ECO:0000313" key="4">
    <source>
        <dbReference type="Proteomes" id="UP001208689"/>
    </source>
</evidence>
<dbReference type="EMBL" id="CP104013">
    <property type="protein sequence ID" value="UYP48367.1"/>
    <property type="molecule type" value="Genomic_DNA"/>
</dbReference>
<dbReference type="Proteomes" id="UP001208689">
    <property type="component" value="Chromosome"/>
</dbReference>
<sequence>MKTISLLMGEQIYQEGQVFDSIKYFGILPFPDLCLTGLTYFFLIHDKEARGQAKASTISILVDENHAAFLYENMKDLSIYFSETADKITHDNYLKDSKEFMVELLEKVDKFVSNVNSPISNARKLKLLFTGLDASGKTSYLRAIKQRYSELTGIKPTKGIERSQDQMLGQSLLEWDVGGQLKYRQNFLKQADLYLFDTNLLNFLIDIRDETRYVEALEFLFQILNIFRSFKQHPPIVVNFHKADPDIKEDHELTKKIELLKNRILENSKDFRVKFFNTSIFNAYSLNKSFSEGISLMSPNREILREQLKWFAQEINAQALLLINENSVILSDFSTNKVSSQVSEMSAPHFQNLFKTFSEFRLLKHNTATWQMDNDIITFYKLPLNNIDVYLLCLLRNQDTEINNINQLMPEFKNRINSLIETYL</sequence>
<dbReference type="PANTHER" id="PTHR11259:SF2">
    <property type="entry name" value="GH16429P"/>
    <property type="match status" value="1"/>
</dbReference>
<protein>
    <recommendedName>
        <fullName evidence="5">GTP-binding protein</fullName>
    </recommendedName>
</protein>
<reference evidence="3" key="1">
    <citation type="submission" date="2022-09" db="EMBL/GenBank/DDBJ databases">
        <title>Actin cytoskeleton and complex cell architecture in an #Asgard archaeon.</title>
        <authorList>
            <person name="Ponce Toledo R.I."/>
            <person name="Schleper C."/>
            <person name="Rodrigues Oliveira T."/>
            <person name="Wollweber F."/>
            <person name="Xu J."/>
            <person name="Rittmann S."/>
            <person name="Klingl A."/>
            <person name="Pilhofer M."/>
        </authorList>
    </citation>
    <scope>NUCLEOTIDE SEQUENCE</scope>
    <source>
        <strain evidence="3">B-35</strain>
    </source>
</reference>
<accession>A0ABY6I1B8</accession>
<dbReference type="Gene3D" id="3.40.50.300">
    <property type="entry name" value="P-loop containing nucleotide triphosphate hydrolases"/>
    <property type="match status" value="1"/>
</dbReference>